<evidence type="ECO:0000256" key="5">
    <source>
        <dbReference type="ARBA" id="ARBA00022723"/>
    </source>
</evidence>
<dbReference type="PANTHER" id="PTHR38839">
    <property type="entry name" value="TRANSCRIPTIONAL REGULATOR WHID-RELATED"/>
    <property type="match status" value="1"/>
</dbReference>
<proteinExistence type="inferred from homology"/>
<keyword evidence="7" id="KW-0411">Iron-sulfur</keyword>
<evidence type="ECO:0000313" key="15">
    <source>
        <dbReference type="Proteomes" id="UP000437736"/>
    </source>
</evidence>
<evidence type="ECO:0000256" key="10">
    <source>
        <dbReference type="ARBA" id="ARBA00023157"/>
    </source>
</evidence>
<evidence type="ECO:0000256" key="3">
    <source>
        <dbReference type="ARBA" id="ARBA00006597"/>
    </source>
</evidence>
<evidence type="ECO:0000256" key="12">
    <source>
        <dbReference type="SAM" id="MobiDB-lite"/>
    </source>
</evidence>
<evidence type="ECO:0000256" key="4">
    <source>
        <dbReference type="ARBA" id="ARBA00022485"/>
    </source>
</evidence>
<evidence type="ECO:0000256" key="2">
    <source>
        <dbReference type="ARBA" id="ARBA00004496"/>
    </source>
</evidence>
<evidence type="ECO:0000256" key="9">
    <source>
        <dbReference type="ARBA" id="ARBA00023125"/>
    </source>
</evidence>
<evidence type="ECO:0000256" key="8">
    <source>
        <dbReference type="ARBA" id="ARBA00023015"/>
    </source>
</evidence>
<keyword evidence="8" id="KW-0805">Transcription regulation</keyword>
<organism evidence="14 15">
    <name type="scientific">Acidiferrimicrobium australe</name>
    <dbReference type="NCBI Taxonomy" id="2664430"/>
    <lineage>
        <taxon>Bacteria</taxon>
        <taxon>Bacillati</taxon>
        <taxon>Actinomycetota</taxon>
        <taxon>Acidimicrobiia</taxon>
        <taxon>Acidimicrobiales</taxon>
        <taxon>Acidimicrobiaceae</taxon>
        <taxon>Acidiferrimicrobium</taxon>
    </lineage>
</organism>
<dbReference type="Proteomes" id="UP000437736">
    <property type="component" value="Unassembled WGS sequence"/>
</dbReference>
<comment type="subcellular location">
    <subcellularLocation>
        <location evidence="2">Cytoplasm</location>
    </subcellularLocation>
</comment>
<dbReference type="PROSITE" id="PS51674">
    <property type="entry name" value="4FE4S_WBL"/>
    <property type="match status" value="1"/>
</dbReference>
<evidence type="ECO:0000256" key="6">
    <source>
        <dbReference type="ARBA" id="ARBA00023004"/>
    </source>
</evidence>
<evidence type="ECO:0000313" key="14">
    <source>
        <dbReference type="EMBL" id="MST32027.1"/>
    </source>
</evidence>
<accession>A0ABW9QQD9</accession>
<protein>
    <submittedName>
        <fullName evidence="14">WhiB family transcriptional regulator</fullName>
    </submittedName>
</protein>
<name>A0ABW9QQD9_9ACTN</name>
<keyword evidence="11" id="KW-0804">Transcription</keyword>
<comment type="cofactor">
    <cofactor evidence="1">
        <name>[4Fe-4S] cluster</name>
        <dbReference type="ChEBI" id="CHEBI:49883"/>
    </cofactor>
</comment>
<keyword evidence="6" id="KW-0408">Iron</keyword>
<keyword evidence="10" id="KW-1015">Disulfide bond</keyword>
<dbReference type="EMBL" id="WJHE01000198">
    <property type="protein sequence ID" value="MST32027.1"/>
    <property type="molecule type" value="Genomic_DNA"/>
</dbReference>
<sequence>MADTRRSWRSAAACRGLPTAMFFPDPHRPEADGAADARAVCNTCPVRDACAEAGAAEPDGIWGGLSPQERRERRAGRHGAPMWRRSA</sequence>
<gene>
    <name evidence="14" type="ORF">GHK86_04710</name>
</gene>
<keyword evidence="4" id="KW-0004">4Fe-4S</keyword>
<keyword evidence="9" id="KW-0238">DNA-binding</keyword>
<comment type="caution">
    <text evidence="14">The sequence shown here is derived from an EMBL/GenBank/DDBJ whole genome shotgun (WGS) entry which is preliminary data.</text>
</comment>
<reference evidence="14 15" key="1">
    <citation type="submission" date="2019-11" db="EMBL/GenBank/DDBJ databases">
        <title>Acidiferrimicrobium australis gen. nov., sp. nov., an acidophilic and obligately heterotrophic, member of the Actinobacteria that catalyses dissimilatory oxido- reduction of iron isolated from metal-rich acidic water in Chile.</title>
        <authorList>
            <person name="Gonzalez D."/>
            <person name="Huber K."/>
            <person name="Hedrich S."/>
            <person name="Rojas-Villalobos C."/>
            <person name="Quatrini R."/>
            <person name="Dinamarca M.A."/>
            <person name="Schwarz A."/>
            <person name="Canales C."/>
            <person name="Nancucheo I."/>
        </authorList>
    </citation>
    <scope>NUCLEOTIDE SEQUENCE [LARGE SCALE GENOMIC DNA]</scope>
    <source>
        <strain evidence="14 15">USS-CCA1</strain>
    </source>
</reference>
<evidence type="ECO:0000256" key="1">
    <source>
        <dbReference type="ARBA" id="ARBA00001966"/>
    </source>
</evidence>
<feature type="domain" description="4Fe-4S Wbl-type" evidence="13">
    <location>
        <begin position="13"/>
        <end position="72"/>
    </location>
</feature>
<dbReference type="Pfam" id="PF02467">
    <property type="entry name" value="Whib"/>
    <property type="match status" value="1"/>
</dbReference>
<comment type="similarity">
    <text evidence="3">Belongs to the WhiB family.</text>
</comment>
<evidence type="ECO:0000259" key="13">
    <source>
        <dbReference type="PROSITE" id="PS51674"/>
    </source>
</evidence>
<feature type="region of interest" description="Disordered" evidence="12">
    <location>
        <begin position="61"/>
        <end position="87"/>
    </location>
</feature>
<evidence type="ECO:0000256" key="11">
    <source>
        <dbReference type="ARBA" id="ARBA00023163"/>
    </source>
</evidence>
<dbReference type="InterPro" id="IPR003482">
    <property type="entry name" value="Whib"/>
</dbReference>
<keyword evidence="15" id="KW-1185">Reference proteome</keyword>
<dbReference type="InterPro" id="IPR034768">
    <property type="entry name" value="4FE4S_WBL"/>
</dbReference>
<evidence type="ECO:0000256" key="7">
    <source>
        <dbReference type="ARBA" id="ARBA00023014"/>
    </source>
</evidence>
<keyword evidence="5" id="KW-0479">Metal-binding</keyword>